<feature type="transmembrane region" description="Helical" evidence="1">
    <location>
        <begin position="542"/>
        <end position="572"/>
    </location>
</feature>
<reference evidence="2" key="1">
    <citation type="submission" date="2024-03" db="EMBL/GenBank/DDBJ databases">
        <title>WGS assembly of Saponaria officinalis var. Norfolk2.</title>
        <authorList>
            <person name="Jenkins J."/>
            <person name="Shu S."/>
            <person name="Grimwood J."/>
            <person name="Barry K."/>
            <person name="Goodstein D."/>
            <person name="Schmutz J."/>
            <person name="Leebens-Mack J."/>
            <person name="Osbourn A."/>
        </authorList>
    </citation>
    <scope>NUCLEOTIDE SEQUENCE [LARGE SCALE GENOMIC DNA]</scope>
    <source>
        <strain evidence="2">JIC</strain>
    </source>
</reference>
<evidence type="ECO:0000256" key="1">
    <source>
        <dbReference type="SAM" id="Phobius"/>
    </source>
</evidence>
<keyword evidence="1" id="KW-0472">Membrane</keyword>
<sequence length="709" mass="80103">MEKKGKILENLKTLFQRRTSSDHRPTADATILPFLSPPANSVVSRCSQILNLSTEELHTCFDTQNADIGKQQTSYARNMLEFCSFSALDILTARPDYLSDKEFRRLTFDMMIAWEAPGVEIVPINKESDSPSSNHVEDDEGWSLFYSSSTDMAVQVDNENTVGPEAFARIAPACAAIADVITVQNLFDALTNTSGNRLHFLIYDKYLQSLDRVIKSAKNVLATSTNLEIVDGEIILDVDGAVPTQPVFQHIGISAWPGRLTLSNKALLFESLGVGQYEKPARYDLSKDLKQVIKPELTGPLGARLFDKAVMYRSILAEPVFMEFPEFKGSLRRDYWLDITLEVFRVHRFTRKYSLKGIQESEAIARAILGIFRCRAVREAFHFFSTHYKSLLVFNLAENLPGGDAILETLSSCLVRLGATSAPVDISGSPFAEKRLMESPVSLLTLRILGLTLDKDVEVAAEATYFRGYVRVGETNRLEVAVKQLKMDTGKAEAAQETINQVKVDGIDANFVIMRELLFPLILLAKRLQALASWEEPFKSTVYLALMCYIFVSGWISFVLPSILVCTALYMLWHRLGNKGKLVDAFRITVPPNRHAVEQLITLQEAISQVEALVQAANIVLLKIRALLFAVFPQATYSVAILLLFMAGVFMMVPLRYVIMFVFVESYTREMPLRRESSYRWMRRVREWWFRIPAAPVQLIKHDETRKKK</sequence>
<keyword evidence="3" id="KW-1185">Reference proteome</keyword>
<dbReference type="Pfam" id="PF04842">
    <property type="entry name" value="DUF639"/>
    <property type="match status" value="1"/>
</dbReference>
<accession>A0AAW1INP3</accession>
<gene>
    <name evidence="2" type="ORF">RND81_09G199400</name>
</gene>
<comment type="caution">
    <text evidence="2">The sequence shown here is derived from an EMBL/GenBank/DDBJ whole genome shotgun (WGS) entry which is preliminary data.</text>
</comment>
<name>A0AAW1INP3_SAPOF</name>
<dbReference type="EMBL" id="JBDFQZ010000009">
    <property type="protein sequence ID" value="KAK9691481.1"/>
    <property type="molecule type" value="Genomic_DNA"/>
</dbReference>
<dbReference type="PANTHER" id="PTHR31860">
    <property type="entry name" value="HEAT-INDUCIBLE TRANSCRIPTION REPRESSOR (DUF639)-RELATED"/>
    <property type="match status" value="1"/>
</dbReference>
<proteinExistence type="predicted"/>
<evidence type="ECO:0000313" key="3">
    <source>
        <dbReference type="Proteomes" id="UP001443914"/>
    </source>
</evidence>
<keyword evidence="1" id="KW-1133">Transmembrane helix</keyword>
<dbReference type="AlphaFoldDB" id="A0AAW1INP3"/>
<dbReference type="Proteomes" id="UP001443914">
    <property type="component" value="Unassembled WGS sequence"/>
</dbReference>
<protein>
    <submittedName>
        <fullName evidence="2">Uncharacterized protein</fullName>
    </submittedName>
</protein>
<dbReference type="PANTHER" id="PTHR31860:SF4">
    <property type="entry name" value="OS02G0637800 PROTEIN"/>
    <property type="match status" value="1"/>
</dbReference>
<evidence type="ECO:0000313" key="2">
    <source>
        <dbReference type="EMBL" id="KAK9691481.1"/>
    </source>
</evidence>
<keyword evidence="1" id="KW-0812">Transmembrane</keyword>
<dbReference type="InterPro" id="IPR006927">
    <property type="entry name" value="DUF639"/>
</dbReference>
<feature type="transmembrane region" description="Helical" evidence="1">
    <location>
        <begin position="638"/>
        <end position="664"/>
    </location>
</feature>
<organism evidence="2 3">
    <name type="scientific">Saponaria officinalis</name>
    <name type="common">Common soapwort</name>
    <name type="synonym">Lychnis saponaria</name>
    <dbReference type="NCBI Taxonomy" id="3572"/>
    <lineage>
        <taxon>Eukaryota</taxon>
        <taxon>Viridiplantae</taxon>
        <taxon>Streptophyta</taxon>
        <taxon>Embryophyta</taxon>
        <taxon>Tracheophyta</taxon>
        <taxon>Spermatophyta</taxon>
        <taxon>Magnoliopsida</taxon>
        <taxon>eudicotyledons</taxon>
        <taxon>Gunneridae</taxon>
        <taxon>Pentapetalae</taxon>
        <taxon>Caryophyllales</taxon>
        <taxon>Caryophyllaceae</taxon>
        <taxon>Caryophylleae</taxon>
        <taxon>Saponaria</taxon>
    </lineage>
</organism>